<dbReference type="RefSeq" id="WP_152731868.1">
    <property type="nucleotide sequence ID" value="NZ_JAABOZ010000012.1"/>
</dbReference>
<keyword evidence="3" id="KW-1185">Reference proteome</keyword>
<sequence>MTFVMVGGRLSLDFVATLTERRHEPVEQLLEPRDLSTWAGEVALVDEDLDVSPDELAEARALREAMHRVVLARTAEGQLRAADIAALNRAARHAPVALQLAWSGGLRRRGDVRQVLASIVRDVLELLDSDQLARVRECDREECTRLYVDASRTRNRRWCDMAECGNRAKVAAFRRRQHGWDERTGPLWTGPPVPLTAIRGREEPLRRSEVVPDP</sequence>
<name>A0A7K3WFY1_9ACTN</name>
<dbReference type="EMBL" id="JAAGWK010000021">
    <property type="protein sequence ID" value="NEL55307.1"/>
    <property type="molecule type" value="Genomic_DNA"/>
</dbReference>
<dbReference type="Gene3D" id="1.10.3300.10">
    <property type="entry name" value="Jann2411-like domain"/>
    <property type="match status" value="1"/>
</dbReference>
<proteinExistence type="predicted"/>
<feature type="domain" description="Zinc finger CGNR" evidence="1">
    <location>
        <begin position="134"/>
        <end position="177"/>
    </location>
</feature>
<evidence type="ECO:0000313" key="3">
    <source>
        <dbReference type="Proteomes" id="UP000470470"/>
    </source>
</evidence>
<dbReference type="Proteomes" id="UP000470470">
    <property type="component" value="Unassembled WGS sequence"/>
</dbReference>
<accession>A0A7K3WFY1</accession>
<gene>
    <name evidence="2" type="ORF">G1H19_15040</name>
</gene>
<dbReference type="AlphaFoldDB" id="A0A7K3WFY1"/>
<dbReference type="InterPro" id="IPR023286">
    <property type="entry name" value="ABATE_dom_sf"/>
</dbReference>
<evidence type="ECO:0000313" key="2">
    <source>
        <dbReference type="EMBL" id="NEL55307.1"/>
    </source>
</evidence>
<dbReference type="Pfam" id="PF11706">
    <property type="entry name" value="zf-CGNR"/>
    <property type="match status" value="1"/>
</dbReference>
<dbReference type="InterPro" id="IPR010852">
    <property type="entry name" value="ABATE"/>
</dbReference>
<dbReference type="Pfam" id="PF07336">
    <property type="entry name" value="ABATE"/>
    <property type="match status" value="1"/>
</dbReference>
<organism evidence="2 3">
    <name type="scientific">Goekera deserti</name>
    <dbReference type="NCBI Taxonomy" id="2497753"/>
    <lineage>
        <taxon>Bacteria</taxon>
        <taxon>Bacillati</taxon>
        <taxon>Actinomycetota</taxon>
        <taxon>Actinomycetes</taxon>
        <taxon>Geodermatophilales</taxon>
        <taxon>Geodermatophilaceae</taxon>
        <taxon>Goekera</taxon>
    </lineage>
</organism>
<dbReference type="PANTHER" id="PTHR35525">
    <property type="entry name" value="BLL6575 PROTEIN"/>
    <property type="match status" value="1"/>
</dbReference>
<protein>
    <recommendedName>
        <fullName evidence="1">Zinc finger CGNR domain-containing protein</fullName>
    </recommendedName>
</protein>
<comment type="caution">
    <text evidence="2">The sequence shown here is derived from an EMBL/GenBank/DDBJ whole genome shotgun (WGS) entry which is preliminary data.</text>
</comment>
<dbReference type="SUPFAM" id="SSF160904">
    <property type="entry name" value="Jann2411-like"/>
    <property type="match status" value="1"/>
</dbReference>
<reference evidence="2 3" key="1">
    <citation type="submission" date="2020-02" db="EMBL/GenBank/DDBJ databases">
        <title>The whole genome sequence of CPCC 205119.</title>
        <authorList>
            <person name="Jiang Z."/>
        </authorList>
    </citation>
    <scope>NUCLEOTIDE SEQUENCE [LARGE SCALE GENOMIC DNA]</scope>
    <source>
        <strain evidence="2 3">CPCC 205119</strain>
    </source>
</reference>
<dbReference type="InterPro" id="IPR021005">
    <property type="entry name" value="Znf_CGNR"/>
</dbReference>
<dbReference type="PANTHER" id="PTHR35525:SF3">
    <property type="entry name" value="BLL6575 PROTEIN"/>
    <property type="match status" value="1"/>
</dbReference>
<evidence type="ECO:0000259" key="1">
    <source>
        <dbReference type="Pfam" id="PF11706"/>
    </source>
</evidence>